<evidence type="ECO:0000256" key="3">
    <source>
        <dbReference type="ARBA" id="ARBA00022771"/>
    </source>
</evidence>
<dbReference type="GO" id="GO:0003677">
    <property type="term" value="F:DNA binding"/>
    <property type="evidence" value="ECO:0007669"/>
    <property type="project" value="UniProtKB-UniRule"/>
</dbReference>
<evidence type="ECO:0000313" key="9">
    <source>
        <dbReference type="Proteomes" id="UP001208570"/>
    </source>
</evidence>
<organism evidence="8 9">
    <name type="scientific">Paralvinella palmiformis</name>
    <dbReference type="NCBI Taxonomy" id="53620"/>
    <lineage>
        <taxon>Eukaryota</taxon>
        <taxon>Metazoa</taxon>
        <taxon>Spiralia</taxon>
        <taxon>Lophotrochozoa</taxon>
        <taxon>Annelida</taxon>
        <taxon>Polychaeta</taxon>
        <taxon>Sedentaria</taxon>
        <taxon>Canalipalpata</taxon>
        <taxon>Terebellida</taxon>
        <taxon>Terebelliformia</taxon>
        <taxon>Alvinellidae</taxon>
        <taxon>Paralvinella</taxon>
    </lineage>
</organism>
<keyword evidence="4" id="KW-0862">Zinc</keyword>
<dbReference type="Pfam" id="PF13359">
    <property type="entry name" value="DDE_Tnp_4"/>
    <property type="match status" value="1"/>
</dbReference>
<gene>
    <name evidence="8" type="ORF">LSH36_510g00015</name>
</gene>
<evidence type="ECO:0000259" key="7">
    <source>
        <dbReference type="PROSITE" id="PS50950"/>
    </source>
</evidence>
<dbReference type="PROSITE" id="PS50950">
    <property type="entry name" value="ZF_THAP"/>
    <property type="match status" value="1"/>
</dbReference>
<feature type="domain" description="THAP-type" evidence="7">
    <location>
        <begin position="1"/>
        <end position="60"/>
    </location>
</feature>
<keyword evidence="2" id="KW-0479">Metal-binding</keyword>
<sequence length="311" mass="35420">MIKKWVHAIRRVDNESGTPSGKRWWPSNSSVVCKAHFIDKDYRPRSCVLNLQANAIPTVFNWTDGESATTRQRMKRVQERHNRHLHHEQHVLQSESLLMIHDELNVASVEAVLAAEDVTHSLSVQTENPCMVDICTQTKLPPTQIQHCTTDDLKNDVPGMQFYTGLDNYQAFMDVFAYLGPAVDHLQYMHGIPNIVPKDQLFLTIVKLRTYKTNYEPSRMFKIRELEVLVGVTPGGQVSYVSPAYGGSTSNHQIVERSDLIRICNPTDSIMADKGFDVQDIFAALDVTINFLQETKTQNEWTNCSKRQGNF</sequence>
<protein>
    <recommendedName>
        <fullName evidence="7">THAP-type domain-containing protein</fullName>
    </recommendedName>
</protein>
<dbReference type="GO" id="GO:0008270">
    <property type="term" value="F:zinc ion binding"/>
    <property type="evidence" value="ECO:0007669"/>
    <property type="project" value="UniProtKB-KW"/>
</dbReference>
<evidence type="ECO:0000256" key="5">
    <source>
        <dbReference type="ARBA" id="ARBA00023125"/>
    </source>
</evidence>
<dbReference type="SUPFAM" id="SSF57716">
    <property type="entry name" value="Glucocorticoid receptor-like (DNA-binding domain)"/>
    <property type="match status" value="1"/>
</dbReference>
<dbReference type="Proteomes" id="UP001208570">
    <property type="component" value="Unassembled WGS sequence"/>
</dbReference>
<comment type="cofactor">
    <cofactor evidence="1">
        <name>a divalent metal cation</name>
        <dbReference type="ChEBI" id="CHEBI:60240"/>
    </cofactor>
</comment>
<reference evidence="8" key="1">
    <citation type="journal article" date="2023" name="Mol. Biol. Evol.">
        <title>Third-Generation Sequencing Reveals the Adaptive Role of the Epigenome in Three Deep-Sea Polychaetes.</title>
        <authorList>
            <person name="Perez M."/>
            <person name="Aroh O."/>
            <person name="Sun Y."/>
            <person name="Lan Y."/>
            <person name="Juniper S.K."/>
            <person name="Young C.R."/>
            <person name="Angers B."/>
            <person name="Qian P.Y."/>
        </authorList>
    </citation>
    <scope>NUCLEOTIDE SEQUENCE</scope>
    <source>
        <strain evidence="8">P08H-3</strain>
    </source>
</reference>
<evidence type="ECO:0000256" key="2">
    <source>
        <dbReference type="ARBA" id="ARBA00022723"/>
    </source>
</evidence>
<dbReference type="InterPro" id="IPR027806">
    <property type="entry name" value="HARBI1_dom"/>
</dbReference>
<name>A0AAD9MYC0_9ANNE</name>
<evidence type="ECO:0000256" key="6">
    <source>
        <dbReference type="PROSITE-ProRule" id="PRU00309"/>
    </source>
</evidence>
<evidence type="ECO:0000256" key="1">
    <source>
        <dbReference type="ARBA" id="ARBA00001968"/>
    </source>
</evidence>
<proteinExistence type="predicted"/>
<comment type="caution">
    <text evidence="8">The sequence shown here is derived from an EMBL/GenBank/DDBJ whole genome shotgun (WGS) entry which is preliminary data.</text>
</comment>
<evidence type="ECO:0000313" key="8">
    <source>
        <dbReference type="EMBL" id="KAK2148196.1"/>
    </source>
</evidence>
<keyword evidence="5 6" id="KW-0238">DNA-binding</keyword>
<dbReference type="InterPro" id="IPR006612">
    <property type="entry name" value="THAP_Znf"/>
</dbReference>
<dbReference type="EMBL" id="JAODUP010000510">
    <property type="protein sequence ID" value="KAK2148196.1"/>
    <property type="molecule type" value="Genomic_DNA"/>
</dbReference>
<dbReference type="AlphaFoldDB" id="A0AAD9MYC0"/>
<keyword evidence="9" id="KW-1185">Reference proteome</keyword>
<dbReference type="Pfam" id="PF05485">
    <property type="entry name" value="THAP"/>
    <property type="match status" value="1"/>
</dbReference>
<keyword evidence="3 6" id="KW-0863">Zinc-finger</keyword>
<evidence type="ECO:0000256" key="4">
    <source>
        <dbReference type="ARBA" id="ARBA00022833"/>
    </source>
</evidence>
<dbReference type="PANTHER" id="PTHR23080">
    <property type="entry name" value="THAP DOMAIN PROTEIN"/>
    <property type="match status" value="1"/>
</dbReference>
<accession>A0AAD9MYC0</accession>